<organism evidence="6 7">
    <name type="scientific">Helicobacter mastomyrinus</name>
    <dbReference type="NCBI Taxonomy" id="287948"/>
    <lineage>
        <taxon>Bacteria</taxon>
        <taxon>Pseudomonadati</taxon>
        <taxon>Campylobacterota</taxon>
        <taxon>Epsilonproteobacteria</taxon>
        <taxon>Campylobacterales</taxon>
        <taxon>Helicobacteraceae</taxon>
        <taxon>Helicobacter</taxon>
    </lineage>
</organism>
<keyword evidence="2" id="KW-0238">DNA-binding</keyword>
<name>A0ABZ3F2U0_9HELI</name>
<dbReference type="InterPro" id="IPR006119">
    <property type="entry name" value="Resolv_N"/>
</dbReference>
<dbReference type="InterPro" id="IPR036162">
    <property type="entry name" value="Resolvase-like_N_sf"/>
</dbReference>
<dbReference type="Gene3D" id="3.40.50.1390">
    <property type="entry name" value="Resolvase, N-terminal catalytic domain"/>
    <property type="match status" value="1"/>
</dbReference>
<evidence type="ECO:0000256" key="4">
    <source>
        <dbReference type="PROSITE-ProRule" id="PRU10137"/>
    </source>
</evidence>
<protein>
    <submittedName>
        <fullName evidence="6">Recombinase family protein</fullName>
    </submittedName>
</protein>
<dbReference type="InterPro" id="IPR050639">
    <property type="entry name" value="SSR_resolvase"/>
</dbReference>
<feature type="active site" description="O-(5'-phospho-DNA)-serine intermediate" evidence="4">
    <location>
        <position position="9"/>
    </location>
</feature>
<keyword evidence="3" id="KW-0233">DNA recombination</keyword>
<dbReference type="EMBL" id="CP145316">
    <property type="protein sequence ID" value="XAM17459.1"/>
    <property type="molecule type" value="Genomic_DNA"/>
</dbReference>
<proteinExistence type="predicted"/>
<dbReference type="SMART" id="SM00857">
    <property type="entry name" value="Resolvase"/>
    <property type="match status" value="1"/>
</dbReference>
<keyword evidence="1" id="KW-0229">DNA integration</keyword>
<dbReference type="SUPFAM" id="SSF53041">
    <property type="entry name" value="Resolvase-like"/>
    <property type="match status" value="1"/>
</dbReference>
<evidence type="ECO:0000313" key="7">
    <source>
        <dbReference type="Proteomes" id="UP001434737"/>
    </source>
</evidence>
<dbReference type="Pfam" id="PF00239">
    <property type="entry name" value="Resolvase"/>
    <property type="match status" value="1"/>
</dbReference>
<dbReference type="PROSITE" id="PS51736">
    <property type="entry name" value="RECOMBINASES_3"/>
    <property type="match status" value="1"/>
</dbReference>
<evidence type="ECO:0000256" key="2">
    <source>
        <dbReference type="ARBA" id="ARBA00023125"/>
    </source>
</evidence>
<dbReference type="CDD" id="cd03768">
    <property type="entry name" value="SR_ResInv"/>
    <property type="match status" value="1"/>
</dbReference>
<keyword evidence="7" id="KW-1185">Reference proteome</keyword>
<dbReference type="Proteomes" id="UP001434737">
    <property type="component" value="Chromosome"/>
</dbReference>
<evidence type="ECO:0000259" key="5">
    <source>
        <dbReference type="PROSITE" id="PS51736"/>
    </source>
</evidence>
<dbReference type="PANTHER" id="PTHR30461:SF19">
    <property type="entry name" value="SITE-SPECIFIC RECOMBINASE RESOLVASE FAMILY"/>
    <property type="match status" value="1"/>
</dbReference>
<dbReference type="RefSeq" id="WP_343353127.1">
    <property type="nucleotide sequence ID" value="NZ_CP145316.1"/>
</dbReference>
<dbReference type="PROSITE" id="PS00397">
    <property type="entry name" value="RECOMBINASES_1"/>
    <property type="match status" value="1"/>
</dbReference>
<gene>
    <name evidence="6" type="ORF">V3I05_07150</name>
</gene>
<evidence type="ECO:0000313" key="6">
    <source>
        <dbReference type="EMBL" id="XAM17459.1"/>
    </source>
</evidence>
<dbReference type="PANTHER" id="PTHR30461">
    <property type="entry name" value="DNA-INVERTASE FROM LAMBDOID PROPHAGE"/>
    <property type="match status" value="1"/>
</dbReference>
<accession>A0ABZ3F2U0</accession>
<sequence length="200" mass="23119">MNYAYLRVSTHKQSIENQYFEIQKWCEKHHIHIDSVCAEPISGMISPSYRQLGKIIKKAKRGDCLIICEISRLGRSILQIMGVLNQCMERGITIYSIKENYELGDNINSKVLAFAFGLNAEIERHLISQRTKEALLRIKHEGRKLGRPQGSTPLSALKLYPHKDSILYMRQKQIPLVQIAQKFKVNRKTLSAFLHRLDTQ</sequence>
<reference evidence="6 7" key="1">
    <citation type="submission" date="2024-02" db="EMBL/GenBank/DDBJ databases">
        <title>Genome and pathogenicity analysis of Helicobacter mastomyrinus isolated from mice.</title>
        <authorList>
            <person name="Zhu L."/>
        </authorList>
    </citation>
    <scope>NUCLEOTIDE SEQUENCE [LARGE SCALE GENOMIC DNA]</scope>
    <source>
        <strain evidence="6 7">Hm-17</strain>
    </source>
</reference>
<evidence type="ECO:0000256" key="3">
    <source>
        <dbReference type="ARBA" id="ARBA00023172"/>
    </source>
</evidence>
<evidence type="ECO:0000256" key="1">
    <source>
        <dbReference type="ARBA" id="ARBA00022908"/>
    </source>
</evidence>
<dbReference type="InterPro" id="IPR006118">
    <property type="entry name" value="Recombinase_CS"/>
</dbReference>
<feature type="domain" description="Resolvase/invertase-type recombinase catalytic" evidence="5">
    <location>
        <begin position="1"/>
        <end position="142"/>
    </location>
</feature>